<dbReference type="Gene3D" id="1.10.760.10">
    <property type="entry name" value="Cytochrome c-like domain"/>
    <property type="match status" value="2"/>
</dbReference>
<evidence type="ECO:0000313" key="8">
    <source>
        <dbReference type="EMBL" id="MCA9729391.1"/>
    </source>
</evidence>
<protein>
    <recommendedName>
        <fullName evidence="7">Cytochrome c domain-containing protein</fullName>
    </recommendedName>
</protein>
<dbReference type="InterPro" id="IPR009056">
    <property type="entry name" value="Cyt_c-like_dom"/>
</dbReference>
<dbReference type="GO" id="GO:0046872">
    <property type="term" value="F:metal ion binding"/>
    <property type="evidence" value="ECO:0007669"/>
    <property type="project" value="UniProtKB-KW"/>
</dbReference>
<organism evidence="8 9">
    <name type="scientific">Eiseniibacteriota bacterium</name>
    <dbReference type="NCBI Taxonomy" id="2212470"/>
    <lineage>
        <taxon>Bacteria</taxon>
        <taxon>Candidatus Eiseniibacteriota</taxon>
    </lineage>
</organism>
<dbReference type="GO" id="GO:0004130">
    <property type="term" value="F:cytochrome-c peroxidase activity"/>
    <property type="evidence" value="ECO:0007669"/>
    <property type="project" value="TreeGrafter"/>
</dbReference>
<keyword evidence="4" id="KW-0560">Oxidoreductase</keyword>
<dbReference type="PROSITE" id="PS51257">
    <property type="entry name" value="PROKAR_LIPOPROTEIN"/>
    <property type="match status" value="1"/>
</dbReference>
<accession>A0A956M1E3</accession>
<reference evidence="8" key="1">
    <citation type="submission" date="2020-04" db="EMBL/GenBank/DDBJ databases">
        <authorList>
            <person name="Zhang T."/>
        </authorList>
    </citation>
    <scope>NUCLEOTIDE SEQUENCE</scope>
    <source>
        <strain evidence="8">HKST-UBA01</strain>
    </source>
</reference>
<name>A0A956M1E3_UNCEI</name>
<evidence type="ECO:0000256" key="4">
    <source>
        <dbReference type="ARBA" id="ARBA00023002"/>
    </source>
</evidence>
<evidence type="ECO:0000259" key="7">
    <source>
        <dbReference type="PROSITE" id="PS51007"/>
    </source>
</evidence>
<dbReference type="GO" id="GO:0030313">
    <property type="term" value="C:cell envelope"/>
    <property type="evidence" value="ECO:0007669"/>
    <property type="project" value="UniProtKB-SubCell"/>
</dbReference>
<sequence length="444" mass="48764">MSKVESAMRFVRRGVWLPVVAVAVAFVSFGCSDDDSKVANPETDLRARFDLQTLPAIPYPPDNPPRQERIALGRLLFFDPLLGGEMDVACGTCHHPDFAFADRRQFGAGVSGSGLGPNRLVSTSSVSGELVALEPRNTPTVFNTAFNVNGEGAMSFDGFQFWDGRVKGLEVQATKPITSRVEMRGDAYGMDDAHATAVSLDSVLTRIRAVPEYEARFRDAFPDEALEVDQGTRSSVIDSSTYARAIASYERELVTRNTAYDRYVLGDDQALNARQLRGLEVFFTKGRCNDCHSGPMFSDFSFVCQAVPQEGTGKVVIPGDDAGREEFTLDPNDRYMFRTPTLRNAELTPPYMHDGVFESLEEVVRFYNDGAVPRHPAIPVEQIHPSVRAPLGLTDQEMSDLVEFLKALTDPGTLLDPMLLTVPERVPSGLDPVFGVRDPGSGRP</sequence>
<evidence type="ECO:0000256" key="1">
    <source>
        <dbReference type="ARBA" id="ARBA00004196"/>
    </source>
</evidence>
<reference evidence="8" key="2">
    <citation type="journal article" date="2021" name="Microbiome">
        <title>Successional dynamics and alternative stable states in a saline activated sludge microbial community over 9 years.</title>
        <authorList>
            <person name="Wang Y."/>
            <person name="Ye J."/>
            <person name="Ju F."/>
            <person name="Liu L."/>
            <person name="Boyd J.A."/>
            <person name="Deng Y."/>
            <person name="Parks D.H."/>
            <person name="Jiang X."/>
            <person name="Yin X."/>
            <person name="Woodcroft B.J."/>
            <person name="Tyson G.W."/>
            <person name="Hugenholtz P."/>
            <person name="Polz M.F."/>
            <person name="Zhang T."/>
        </authorList>
    </citation>
    <scope>NUCLEOTIDE SEQUENCE</scope>
    <source>
        <strain evidence="8">HKST-UBA01</strain>
    </source>
</reference>
<evidence type="ECO:0000256" key="3">
    <source>
        <dbReference type="ARBA" id="ARBA00022723"/>
    </source>
</evidence>
<gene>
    <name evidence="8" type="ORF">KC729_17015</name>
</gene>
<dbReference type="SUPFAM" id="SSF46626">
    <property type="entry name" value="Cytochrome c"/>
    <property type="match status" value="2"/>
</dbReference>
<keyword evidence="5 6" id="KW-0408">Iron</keyword>
<proteinExistence type="predicted"/>
<evidence type="ECO:0000256" key="2">
    <source>
        <dbReference type="ARBA" id="ARBA00022617"/>
    </source>
</evidence>
<evidence type="ECO:0000313" key="9">
    <source>
        <dbReference type="Proteomes" id="UP000697710"/>
    </source>
</evidence>
<dbReference type="Pfam" id="PF03150">
    <property type="entry name" value="CCP_MauG"/>
    <property type="match status" value="1"/>
</dbReference>
<comment type="caution">
    <text evidence="8">The sequence shown here is derived from an EMBL/GenBank/DDBJ whole genome shotgun (WGS) entry which is preliminary data.</text>
</comment>
<dbReference type="InterPro" id="IPR036909">
    <property type="entry name" value="Cyt_c-like_dom_sf"/>
</dbReference>
<comment type="subcellular location">
    <subcellularLocation>
        <location evidence="1">Cell envelope</location>
    </subcellularLocation>
</comment>
<dbReference type="PANTHER" id="PTHR30600">
    <property type="entry name" value="CYTOCHROME C PEROXIDASE-RELATED"/>
    <property type="match status" value="1"/>
</dbReference>
<dbReference type="Proteomes" id="UP000697710">
    <property type="component" value="Unassembled WGS sequence"/>
</dbReference>
<dbReference type="PROSITE" id="PS51007">
    <property type="entry name" value="CYTC"/>
    <property type="match status" value="1"/>
</dbReference>
<dbReference type="GO" id="GO:0020037">
    <property type="term" value="F:heme binding"/>
    <property type="evidence" value="ECO:0007669"/>
    <property type="project" value="InterPro"/>
</dbReference>
<dbReference type="InterPro" id="IPR051395">
    <property type="entry name" value="Cytochrome_c_Peroxidase/MauG"/>
</dbReference>
<keyword evidence="2 6" id="KW-0349">Heme</keyword>
<dbReference type="AlphaFoldDB" id="A0A956M1E3"/>
<evidence type="ECO:0000256" key="5">
    <source>
        <dbReference type="ARBA" id="ARBA00023004"/>
    </source>
</evidence>
<dbReference type="EMBL" id="JAGQHR010000676">
    <property type="protein sequence ID" value="MCA9729391.1"/>
    <property type="molecule type" value="Genomic_DNA"/>
</dbReference>
<dbReference type="GO" id="GO:0009055">
    <property type="term" value="F:electron transfer activity"/>
    <property type="evidence" value="ECO:0007669"/>
    <property type="project" value="InterPro"/>
</dbReference>
<evidence type="ECO:0000256" key="6">
    <source>
        <dbReference type="PROSITE-ProRule" id="PRU00433"/>
    </source>
</evidence>
<keyword evidence="3 6" id="KW-0479">Metal-binding</keyword>
<dbReference type="InterPro" id="IPR004852">
    <property type="entry name" value="Di-haem_cyt_c_peroxidsae"/>
</dbReference>
<feature type="domain" description="Cytochrome c" evidence="7">
    <location>
        <begin position="273"/>
        <end position="409"/>
    </location>
</feature>